<dbReference type="EMBL" id="SODD01000041">
    <property type="protein sequence ID" value="TDW13943.1"/>
    <property type="molecule type" value="Genomic_DNA"/>
</dbReference>
<dbReference type="PANTHER" id="PTHR33408:SF2">
    <property type="entry name" value="TRANSPOSASE DDE DOMAIN-CONTAINING PROTEIN"/>
    <property type="match status" value="1"/>
</dbReference>
<accession>A0A4R7Z934</accession>
<gene>
    <name evidence="2" type="ORF">EDD63_1414</name>
</gene>
<evidence type="ECO:0000313" key="2">
    <source>
        <dbReference type="EMBL" id="TDW13943.1"/>
    </source>
</evidence>
<organism evidence="2 3">
    <name type="scientific">Breznakia blatticola</name>
    <dbReference type="NCBI Taxonomy" id="1754012"/>
    <lineage>
        <taxon>Bacteria</taxon>
        <taxon>Bacillati</taxon>
        <taxon>Bacillota</taxon>
        <taxon>Erysipelotrichia</taxon>
        <taxon>Erysipelotrichales</taxon>
        <taxon>Erysipelotrichaceae</taxon>
        <taxon>Breznakia</taxon>
    </lineage>
</organism>
<evidence type="ECO:0000313" key="3">
    <source>
        <dbReference type="Proteomes" id="UP000294743"/>
    </source>
</evidence>
<evidence type="ECO:0000259" key="1">
    <source>
        <dbReference type="Pfam" id="PF05598"/>
    </source>
</evidence>
<dbReference type="RefSeq" id="WP_279586084.1">
    <property type="nucleotide sequence ID" value="NZ_SODD01000041.1"/>
</dbReference>
<name>A0A4R7Z934_9FIRM</name>
<keyword evidence="3" id="KW-1185">Reference proteome</keyword>
<dbReference type="AlphaFoldDB" id="A0A4R7Z934"/>
<dbReference type="InterPro" id="IPR008490">
    <property type="entry name" value="Transposase_InsH_N"/>
</dbReference>
<dbReference type="Pfam" id="PF05598">
    <property type="entry name" value="DUF772"/>
    <property type="match status" value="1"/>
</dbReference>
<reference evidence="2 3" key="1">
    <citation type="submission" date="2019-03" db="EMBL/GenBank/DDBJ databases">
        <title>Genomic Encyclopedia of Type Strains, Phase IV (KMG-IV): sequencing the most valuable type-strain genomes for metagenomic binning, comparative biology and taxonomic classification.</title>
        <authorList>
            <person name="Goeker M."/>
        </authorList>
    </citation>
    <scope>NUCLEOTIDE SEQUENCE [LARGE SCALE GENOMIC DNA]</scope>
    <source>
        <strain evidence="2 3">DSM 28867</strain>
    </source>
</reference>
<protein>
    <submittedName>
        <fullName evidence="2">Transposase-like protein DUF772</fullName>
    </submittedName>
</protein>
<dbReference type="PANTHER" id="PTHR33408">
    <property type="entry name" value="TRANSPOSASE"/>
    <property type="match status" value="1"/>
</dbReference>
<comment type="caution">
    <text evidence="2">The sequence shown here is derived from an EMBL/GenBank/DDBJ whole genome shotgun (WGS) entry which is preliminary data.</text>
</comment>
<proteinExistence type="predicted"/>
<sequence>MEGINLAKYLVKQHKGRQEYNPFTMIKVVLFTYMNQIYSLRKIEKAIRTDIRFMWLAQEEQPSHMAIKRFIDEKLRYNIKNIYHDVLNRIIELDEVDTSTIYIDGTKLQANARKLSFVWKKLL</sequence>
<feature type="domain" description="Transposase InsH N-terminal" evidence="1">
    <location>
        <begin position="11"/>
        <end position="72"/>
    </location>
</feature>
<dbReference type="Proteomes" id="UP000294743">
    <property type="component" value="Unassembled WGS sequence"/>
</dbReference>